<feature type="domain" description="Glycine transporter" evidence="8">
    <location>
        <begin position="8"/>
        <end position="83"/>
    </location>
</feature>
<feature type="transmembrane region" description="Helical" evidence="7">
    <location>
        <begin position="6"/>
        <end position="24"/>
    </location>
</feature>
<proteinExistence type="inferred from homology"/>
<dbReference type="AlphaFoldDB" id="A0A5C6UZC8"/>
<evidence type="ECO:0000256" key="5">
    <source>
        <dbReference type="ARBA" id="ARBA00022989"/>
    </source>
</evidence>
<feature type="transmembrane region" description="Helical" evidence="7">
    <location>
        <begin position="89"/>
        <end position="109"/>
    </location>
</feature>
<comment type="caution">
    <text evidence="9">The sequence shown here is derived from an EMBL/GenBank/DDBJ whole genome shotgun (WGS) entry which is preliminary data.</text>
</comment>
<keyword evidence="5 7" id="KW-1133">Transmembrane helix</keyword>
<comment type="subcellular location">
    <subcellularLocation>
        <location evidence="1">Cell membrane</location>
        <topology evidence="1">Multi-pass membrane protein</topology>
    </subcellularLocation>
</comment>
<accession>A0A5C6UZC8</accession>
<organism evidence="9 10">
    <name type="scientific">Luteibaculum oceani</name>
    <dbReference type="NCBI Taxonomy" id="1294296"/>
    <lineage>
        <taxon>Bacteria</taxon>
        <taxon>Pseudomonadati</taxon>
        <taxon>Bacteroidota</taxon>
        <taxon>Flavobacteriia</taxon>
        <taxon>Flavobacteriales</taxon>
        <taxon>Luteibaculaceae</taxon>
        <taxon>Luteibaculum</taxon>
    </lineage>
</organism>
<feature type="transmembrane region" description="Helical" evidence="7">
    <location>
        <begin position="62"/>
        <end position="82"/>
    </location>
</feature>
<evidence type="ECO:0000256" key="4">
    <source>
        <dbReference type="ARBA" id="ARBA00022692"/>
    </source>
</evidence>
<evidence type="ECO:0000256" key="6">
    <source>
        <dbReference type="ARBA" id="ARBA00023136"/>
    </source>
</evidence>
<dbReference type="InterPro" id="IPR005115">
    <property type="entry name" value="Gly_transporter"/>
</dbReference>
<dbReference type="GO" id="GO:0005886">
    <property type="term" value="C:plasma membrane"/>
    <property type="evidence" value="ECO:0007669"/>
    <property type="project" value="UniProtKB-SubCell"/>
</dbReference>
<evidence type="ECO:0000256" key="1">
    <source>
        <dbReference type="ARBA" id="ARBA00004651"/>
    </source>
</evidence>
<keyword evidence="10" id="KW-1185">Reference proteome</keyword>
<keyword evidence="4 7" id="KW-0812">Transmembrane</keyword>
<reference evidence="9 10" key="1">
    <citation type="submission" date="2019-08" db="EMBL/GenBank/DDBJ databases">
        <title>Genome of Luteibaculum oceani JCM 18817.</title>
        <authorList>
            <person name="Bowman J.P."/>
        </authorList>
    </citation>
    <scope>NUCLEOTIDE SEQUENCE [LARGE SCALE GENOMIC DNA]</scope>
    <source>
        <strain evidence="9 10">JCM 18817</strain>
    </source>
</reference>
<dbReference type="PANTHER" id="PTHR30506">
    <property type="entry name" value="INNER MEMBRANE PROTEIN"/>
    <property type="match status" value="1"/>
</dbReference>
<dbReference type="Proteomes" id="UP000321168">
    <property type="component" value="Unassembled WGS sequence"/>
</dbReference>
<evidence type="ECO:0000259" key="8">
    <source>
        <dbReference type="Pfam" id="PF03458"/>
    </source>
</evidence>
<feature type="transmembrane region" description="Helical" evidence="7">
    <location>
        <begin position="152"/>
        <end position="170"/>
    </location>
</feature>
<gene>
    <name evidence="9" type="ORF">FRX97_06150</name>
</gene>
<comment type="similarity">
    <text evidence="2">Belongs to the UPF0126 family.</text>
</comment>
<feature type="transmembrane region" description="Helical" evidence="7">
    <location>
        <begin position="176"/>
        <end position="197"/>
    </location>
</feature>
<feature type="domain" description="Glycine transporter" evidence="8">
    <location>
        <begin position="95"/>
        <end position="167"/>
    </location>
</feature>
<dbReference type="PANTHER" id="PTHR30506:SF3">
    <property type="entry name" value="UPF0126 INNER MEMBRANE PROTEIN YADS-RELATED"/>
    <property type="match status" value="1"/>
</dbReference>
<name>A0A5C6UZC8_9FLAO</name>
<evidence type="ECO:0000313" key="9">
    <source>
        <dbReference type="EMBL" id="TXC78793.1"/>
    </source>
</evidence>
<keyword evidence="6 7" id="KW-0472">Membrane</keyword>
<feature type="transmembrane region" description="Helical" evidence="7">
    <location>
        <begin position="121"/>
        <end position="140"/>
    </location>
</feature>
<evidence type="ECO:0000256" key="2">
    <source>
        <dbReference type="ARBA" id="ARBA00008193"/>
    </source>
</evidence>
<keyword evidence="3" id="KW-1003">Cell membrane</keyword>
<dbReference type="RefSeq" id="WP_147014316.1">
    <property type="nucleotide sequence ID" value="NZ_VORB01000005.1"/>
</dbReference>
<protein>
    <submittedName>
        <fullName evidence="9">Trimeric intracellular cation channel family protein</fullName>
    </submittedName>
</protein>
<evidence type="ECO:0000256" key="7">
    <source>
        <dbReference type="SAM" id="Phobius"/>
    </source>
</evidence>
<dbReference type="EMBL" id="VORB01000005">
    <property type="protein sequence ID" value="TXC78793.1"/>
    <property type="molecule type" value="Genomic_DNA"/>
</dbReference>
<evidence type="ECO:0000256" key="3">
    <source>
        <dbReference type="ARBA" id="ARBA00022475"/>
    </source>
</evidence>
<evidence type="ECO:0000313" key="10">
    <source>
        <dbReference type="Proteomes" id="UP000321168"/>
    </source>
</evidence>
<dbReference type="OrthoDB" id="9791874at2"/>
<dbReference type="Pfam" id="PF03458">
    <property type="entry name" value="Gly_transporter"/>
    <property type="match status" value="2"/>
</dbReference>
<sequence length="224" mass="24650">MTKEFIYFADLFGAYFFSISGALIARRYGKLDAFGIGFVALLTAVGGGTVRDWLLNAYPIAWIQQDGYLISIVLGVVTAFVLTKSLSKLNRLINVVDTLGVAFFAMAGLEKSLHFEAGPVAAIFLGMLSGTCGGILRDITCNEIPRIFRSEWYATLLLGGGLIKVLLQFGLEVDPFKASIAGCIVIILARLYVLGHFRKLRKRIGMKIQKFRKKIGALRALNYQ</sequence>
<feature type="transmembrane region" description="Helical" evidence="7">
    <location>
        <begin position="31"/>
        <end position="50"/>
    </location>
</feature>